<dbReference type="InterPro" id="IPR025949">
    <property type="entry name" value="PapC-like_C"/>
</dbReference>
<keyword evidence="3 9" id="KW-0813">Transport</keyword>
<protein>
    <submittedName>
        <fullName evidence="13">Fimbrial usher protein</fullName>
    </submittedName>
</protein>
<evidence type="ECO:0000256" key="4">
    <source>
        <dbReference type="ARBA" id="ARBA00022452"/>
    </source>
</evidence>
<keyword evidence="9" id="KW-1029">Fimbrium biogenesis</keyword>
<evidence type="ECO:0000256" key="8">
    <source>
        <dbReference type="ARBA" id="ARBA00023237"/>
    </source>
</evidence>
<evidence type="ECO:0000256" key="2">
    <source>
        <dbReference type="ARBA" id="ARBA00008064"/>
    </source>
</evidence>
<dbReference type="Gene3D" id="3.10.20.410">
    <property type="match status" value="1"/>
</dbReference>
<dbReference type="AlphaFoldDB" id="A0A078LFY9"/>
<dbReference type="InterPro" id="IPR018030">
    <property type="entry name" value="Fimbrial_membr_usher_CS"/>
</dbReference>
<reference evidence="13" key="1">
    <citation type="submission" date="2014-06" db="EMBL/GenBank/DDBJ databases">
        <authorList>
            <person name="Urmite Genomes Urmite Genomes"/>
        </authorList>
    </citation>
    <scope>NUCLEOTIDE SEQUENCE</scope>
</reference>
<keyword evidence="4" id="KW-1134">Transmembrane beta strand</keyword>
<gene>
    <name evidence="13" type="ORF">BN1086_03922</name>
</gene>
<dbReference type="SUPFAM" id="SSF141729">
    <property type="entry name" value="FimD N-terminal domain-like"/>
    <property type="match status" value="1"/>
</dbReference>
<dbReference type="InterPro" id="IPR000015">
    <property type="entry name" value="Fimb_usher"/>
</dbReference>
<evidence type="ECO:0000256" key="7">
    <source>
        <dbReference type="ARBA" id="ARBA00023136"/>
    </source>
</evidence>
<evidence type="ECO:0000313" key="13">
    <source>
        <dbReference type="EMBL" id="CDZ85700.1"/>
    </source>
</evidence>
<comment type="subcellular location">
    <subcellularLocation>
        <location evidence="1 9">Cell outer membrane</location>
        <topology evidence="1 9">Multi-pass membrane protein</topology>
    </subcellularLocation>
</comment>
<evidence type="ECO:0000256" key="9">
    <source>
        <dbReference type="RuleBase" id="RU003884"/>
    </source>
</evidence>
<dbReference type="InterPro" id="IPR025885">
    <property type="entry name" value="PapC_N"/>
</dbReference>
<dbReference type="Gene3D" id="2.60.40.2070">
    <property type="match status" value="1"/>
</dbReference>
<evidence type="ECO:0000259" key="12">
    <source>
        <dbReference type="Pfam" id="PF13954"/>
    </source>
</evidence>
<dbReference type="Pfam" id="PF13954">
    <property type="entry name" value="PapC_N"/>
    <property type="match status" value="1"/>
</dbReference>
<evidence type="ECO:0000256" key="1">
    <source>
        <dbReference type="ARBA" id="ARBA00004571"/>
    </source>
</evidence>
<dbReference type="PATRIC" id="fig|545.12.peg.3928"/>
<comment type="similarity">
    <text evidence="2 9">Belongs to the fimbrial export usher family.</text>
</comment>
<evidence type="ECO:0000256" key="6">
    <source>
        <dbReference type="ARBA" id="ARBA00022729"/>
    </source>
</evidence>
<keyword evidence="7 9" id="KW-0472">Membrane</keyword>
<keyword evidence="8 9" id="KW-0998">Cell outer membrane</keyword>
<dbReference type="FunFam" id="2.60.40.3110:FF:000001">
    <property type="entry name" value="Putative fimbrial outer membrane usher"/>
    <property type="match status" value="1"/>
</dbReference>
<organism evidence="13">
    <name type="scientific">Citrobacter koseri</name>
    <name type="common">Citrobacter diversus</name>
    <dbReference type="NCBI Taxonomy" id="545"/>
    <lineage>
        <taxon>Bacteria</taxon>
        <taxon>Pseudomonadati</taxon>
        <taxon>Pseudomonadota</taxon>
        <taxon>Gammaproteobacteria</taxon>
        <taxon>Enterobacterales</taxon>
        <taxon>Enterobacteriaceae</taxon>
        <taxon>Citrobacter</taxon>
    </lineage>
</organism>
<dbReference type="InterPro" id="IPR043142">
    <property type="entry name" value="PapC-like_C_sf"/>
</dbReference>
<dbReference type="NCBIfam" id="NF011784">
    <property type="entry name" value="PRK15248.1"/>
    <property type="match status" value="1"/>
</dbReference>
<dbReference type="PANTHER" id="PTHR30451">
    <property type="entry name" value="OUTER MEMBRANE USHER PROTEIN"/>
    <property type="match status" value="1"/>
</dbReference>
<evidence type="ECO:0000256" key="3">
    <source>
        <dbReference type="ARBA" id="ARBA00022448"/>
    </source>
</evidence>
<evidence type="ECO:0000259" key="11">
    <source>
        <dbReference type="Pfam" id="PF13953"/>
    </source>
</evidence>
<dbReference type="EMBL" id="LK931336">
    <property type="protein sequence ID" value="CDZ85700.1"/>
    <property type="molecule type" value="Genomic_DNA"/>
</dbReference>
<name>A0A078LFY9_CITKO</name>
<evidence type="ECO:0000256" key="10">
    <source>
        <dbReference type="SAM" id="SignalP"/>
    </source>
</evidence>
<dbReference type="RefSeq" id="WP_288955213.1">
    <property type="nucleotide sequence ID" value="NZ_JBKGJZ010000003.1"/>
</dbReference>
<dbReference type="GO" id="GO:0009279">
    <property type="term" value="C:cell outer membrane"/>
    <property type="evidence" value="ECO:0007669"/>
    <property type="project" value="UniProtKB-SubCell"/>
</dbReference>
<dbReference type="Gene3D" id="2.60.40.3110">
    <property type="match status" value="1"/>
</dbReference>
<proteinExistence type="inferred from homology"/>
<feature type="signal peptide" evidence="10">
    <location>
        <begin position="1"/>
        <end position="27"/>
    </location>
</feature>
<feature type="domain" description="PapC-like C-terminal" evidence="11">
    <location>
        <begin position="774"/>
        <end position="839"/>
    </location>
</feature>
<sequence>MKIFLFNRPAGFGLMVCVTAFSAAARADYYFDPALLQGSAYGHGLDLQRFNHTQDSVPAGEYVLDIYLNNQLIRQQEKIELIASATPDNAVEPCLPFEVVRASAIRTRSSAASSTPHCLRISETGQKISWQVDIAKLRLNMMIPQAGLYHAPRGYIPVSEWDAGETALFLRHNTNFYHTENTDSHLRYDYLWSNINGGFNIGLWQFRHQGNLRYADDNQTGSHYKYNAVATAIQRPLPQFESVIAFGDNYTNSSLFGSLSFNGIKLNTDQRMWPQGKRGYAPEVRGVATTTARVVVRQQGKVIYETTVAPGAFVINDLYNTRGQGDLAVDVIEANGQISSFTVPYSAVPDSVRPGNWNYELAMGYVRHYYSVENKFVEGVLQRGMSNTLTANLGSRLADDYQAFLLGGVMATSVGAFGLNTVYSNARVENDDNEQGWRIEASYSKTFTTGTNLVLAAYRYSTSGYRDLQDVLGVRRQQKNSVAYYSDTLHQRNNFSATLSQPMGDWGMVSFTGSTSDYYSDASRITQLQFGYSNSWRNITFNLSAARQRSSYASRYDTSVNDQDFDRENQRKYTENTLSLGISIPFDVGASRTQLNLDMNRSRDVRTATVGISGATGENSATSWAVYSGLERDKHDGSSATWGGNVEQRTAVGALRGFASRGSDYQQYGLGMSGTLVAHRGGITAGPYTSDTFALIEAPGARGAAVRNGQGATVDYFGYALLPSMTPYRYNTVSLDSGNMNAEVELQSGSKRIVPYAGAISRVKFTTTSGKAALINTTLPDGDQPPMGADVTDGHGESVGMVGQGGQIYARLAEQSGVLFVQWGQKSTQRCQVWYQLPAKTHTPLYQLTLPCRQE</sequence>
<keyword evidence="5 9" id="KW-0812">Transmembrane</keyword>
<dbReference type="Gene3D" id="2.60.40.2610">
    <property type="entry name" value="Outer membrane usher protein FimD, plug domain"/>
    <property type="match status" value="1"/>
</dbReference>
<dbReference type="Pfam" id="PF13953">
    <property type="entry name" value="PapC_C"/>
    <property type="match status" value="1"/>
</dbReference>
<keyword evidence="6 10" id="KW-0732">Signal</keyword>
<feature type="domain" description="PapC N-terminal" evidence="12">
    <location>
        <begin position="30"/>
        <end position="175"/>
    </location>
</feature>
<accession>A0A078LFY9</accession>
<dbReference type="PROSITE" id="PS01151">
    <property type="entry name" value="FIMBRIAL_USHER"/>
    <property type="match status" value="1"/>
</dbReference>
<dbReference type="GO" id="GO:0015473">
    <property type="term" value="F:fimbrial usher porin activity"/>
    <property type="evidence" value="ECO:0007669"/>
    <property type="project" value="InterPro"/>
</dbReference>
<dbReference type="GO" id="GO:0009297">
    <property type="term" value="P:pilus assembly"/>
    <property type="evidence" value="ECO:0007669"/>
    <property type="project" value="InterPro"/>
</dbReference>
<evidence type="ECO:0000256" key="5">
    <source>
        <dbReference type="ARBA" id="ARBA00022692"/>
    </source>
</evidence>
<dbReference type="Pfam" id="PF00577">
    <property type="entry name" value="Usher"/>
    <property type="match status" value="1"/>
</dbReference>
<feature type="chain" id="PRO_5001740935" evidence="10">
    <location>
        <begin position="28"/>
        <end position="855"/>
    </location>
</feature>
<dbReference type="InterPro" id="IPR042186">
    <property type="entry name" value="FimD_plug_dom"/>
</dbReference>
<dbReference type="FunFam" id="2.60.40.2610:FF:000001">
    <property type="entry name" value="Outer membrane fimbrial usher protein"/>
    <property type="match status" value="1"/>
</dbReference>
<dbReference type="InterPro" id="IPR037224">
    <property type="entry name" value="PapC_N_sf"/>
</dbReference>
<dbReference type="PANTHER" id="PTHR30451:SF20">
    <property type="entry name" value="FIMBRIAE USHER"/>
    <property type="match status" value="1"/>
</dbReference>